<dbReference type="SUPFAM" id="SSF47413">
    <property type="entry name" value="lambda repressor-like DNA-binding domains"/>
    <property type="match status" value="1"/>
</dbReference>
<dbReference type="EMBL" id="SRMQ01000002">
    <property type="protein sequence ID" value="TGJ77416.1"/>
    <property type="molecule type" value="Genomic_DNA"/>
</dbReference>
<dbReference type="RefSeq" id="WP_135657928.1">
    <property type="nucleotide sequence ID" value="NZ_JAJUFJ010000002.1"/>
</dbReference>
<evidence type="ECO:0000256" key="1">
    <source>
        <dbReference type="ARBA" id="ARBA00023125"/>
    </source>
</evidence>
<dbReference type="InterPro" id="IPR010982">
    <property type="entry name" value="Lambda_DNA-bd_dom_sf"/>
</dbReference>
<dbReference type="InterPro" id="IPR001387">
    <property type="entry name" value="Cro/C1-type_HTH"/>
</dbReference>
<evidence type="ECO:0000313" key="4">
    <source>
        <dbReference type="Proteomes" id="UP000297714"/>
    </source>
</evidence>
<dbReference type="PANTHER" id="PTHR46558">
    <property type="entry name" value="TRACRIPTIONAL REGULATORY PROTEIN-RELATED-RELATED"/>
    <property type="match status" value="1"/>
</dbReference>
<dbReference type="Pfam" id="PF01381">
    <property type="entry name" value="HTH_3"/>
    <property type="match status" value="1"/>
</dbReference>
<organism evidence="3 4">
    <name type="scientific">Caproiciproducens galactitolivorans</name>
    <dbReference type="NCBI Taxonomy" id="642589"/>
    <lineage>
        <taxon>Bacteria</taxon>
        <taxon>Bacillati</taxon>
        <taxon>Bacillota</taxon>
        <taxon>Clostridia</taxon>
        <taxon>Eubacteriales</taxon>
        <taxon>Acutalibacteraceae</taxon>
        <taxon>Caproiciproducens</taxon>
    </lineage>
</organism>
<accession>A0A4Z0YIG8</accession>
<protein>
    <submittedName>
        <fullName evidence="3">HTH-type transcriptional regulator ImmR</fullName>
    </submittedName>
</protein>
<feature type="domain" description="HTH cro/C1-type" evidence="2">
    <location>
        <begin position="7"/>
        <end position="61"/>
    </location>
</feature>
<dbReference type="PROSITE" id="PS50943">
    <property type="entry name" value="HTH_CROC1"/>
    <property type="match status" value="1"/>
</dbReference>
<dbReference type="Gene3D" id="1.10.260.40">
    <property type="entry name" value="lambda repressor-like DNA-binding domains"/>
    <property type="match status" value="1"/>
</dbReference>
<dbReference type="PANTHER" id="PTHR46558:SF11">
    <property type="entry name" value="HTH-TYPE TRANSCRIPTIONAL REGULATOR XRE"/>
    <property type="match status" value="1"/>
</dbReference>
<name>A0A4Z0YIG8_9FIRM</name>
<gene>
    <name evidence="3" type="primary">immR_3</name>
    <name evidence="3" type="ORF">CAGA_07860</name>
</gene>
<keyword evidence="1" id="KW-0238">DNA-binding</keyword>
<evidence type="ECO:0000313" key="3">
    <source>
        <dbReference type="EMBL" id="TGJ77416.1"/>
    </source>
</evidence>
<proteinExistence type="predicted"/>
<keyword evidence="4" id="KW-1185">Reference proteome</keyword>
<dbReference type="CDD" id="cd00093">
    <property type="entry name" value="HTH_XRE"/>
    <property type="match status" value="1"/>
</dbReference>
<dbReference type="SMART" id="SM00530">
    <property type="entry name" value="HTH_XRE"/>
    <property type="match status" value="1"/>
</dbReference>
<dbReference type="GO" id="GO:0003677">
    <property type="term" value="F:DNA binding"/>
    <property type="evidence" value="ECO:0007669"/>
    <property type="project" value="UniProtKB-KW"/>
</dbReference>
<sequence length="68" mass="7759">MKFPERLHNLRNQRGLSQAQLARDIGAHPMSIGNYERGNRYPSVLTLCCLAEFFGVSTDYLLGRTDKM</sequence>
<evidence type="ECO:0000259" key="2">
    <source>
        <dbReference type="PROSITE" id="PS50943"/>
    </source>
</evidence>
<dbReference type="AlphaFoldDB" id="A0A4Z0YIG8"/>
<dbReference type="Proteomes" id="UP000297714">
    <property type="component" value="Unassembled WGS sequence"/>
</dbReference>
<comment type="caution">
    <text evidence="3">The sequence shown here is derived from an EMBL/GenBank/DDBJ whole genome shotgun (WGS) entry which is preliminary data.</text>
</comment>
<reference evidence="3 4" key="1">
    <citation type="submission" date="2019-04" db="EMBL/GenBank/DDBJ databases">
        <authorList>
            <person name="Poehlein A."/>
            <person name="Bengelsdorf F.R."/>
            <person name="Duerre P."/>
            <person name="Daniel R."/>
        </authorList>
    </citation>
    <scope>NUCLEOTIDE SEQUENCE [LARGE SCALE GENOMIC DNA]</scope>
    <source>
        <strain evidence="3 4">BS-1</strain>
    </source>
</reference>
<dbReference type="OrthoDB" id="9815852at2"/>